<dbReference type="RefSeq" id="WP_013389436.1">
    <property type="nucleotide sequence ID" value="NC_014638.1"/>
</dbReference>
<dbReference type="PATRIC" id="fig|702459.3.peg.183"/>
<evidence type="ECO:0000313" key="1">
    <source>
        <dbReference type="EMBL" id="ADP35307.1"/>
    </source>
</evidence>
<gene>
    <name evidence="1" type="ordered locus">BBPR_0174</name>
</gene>
<sequence>MLHYSDARPERGEFIGDGIARTAGNIPYNPESDDNASFPDDEFWNSRESLQQIKDYAVSRFVSPYAVLAVTLCRIIVATPPHVVLPPTIGADYGSLNFGVVILGNPGSGKDAAFGAAKALVPDIRDAPVTSVASGQAISALFGQRVQDDGRFRLECKTPRAMIRYSEASNFKALSSAKESNLQAEVLSLFSGQQIGDYTKNKELSVTIPEHGYRTAVVISAQPSMMGMFEVGVGVGFQQRFLYVSAYSDRLNVRALDEDPVALSSLTRFPYDTGLLPVDYPIEQMNRLYECGSYAKANDSTPDSSHLEKRPMRLPPIAIAEMRADKIRVNREHGGDPRRAHGMFLRAKLSAAFRLLEDPLSSEIMQEDWELAGMMMRYSRRCYEENLQEYRNENLKRRADYKEEDELVREQVDMRSQLATEERIMEVLSNSPKPSVSKGELTRSLSKRQKASLDAALENLMASGKIKHRKGMKGGHWYSLA</sequence>
<protein>
    <submittedName>
        <fullName evidence="1">Uncharacterized protein</fullName>
    </submittedName>
</protein>
<organism evidence="1 2">
    <name type="scientific">Bifidobacterium bifidum (strain PRL2010)</name>
    <dbReference type="NCBI Taxonomy" id="702459"/>
    <lineage>
        <taxon>Bacteria</taxon>
        <taxon>Bacillati</taxon>
        <taxon>Actinomycetota</taxon>
        <taxon>Actinomycetes</taxon>
        <taxon>Bifidobacteriales</taxon>
        <taxon>Bifidobacteriaceae</taxon>
        <taxon>Bifidobacterium</taxon>
    </lineage>
</organism>
<dbReference type="OrthoDB" id="3218228at2"/>
<dbReference type="HOGENOM" id="CLU_029916_0_0_11"/>
<dbReference type="KEGG" id="bbp:BBPR_0174"/>
<dbReference type="GeneID" id="93091767"/>
<evidence type="ECO:0000313" key="2">
    <source>
        <dbReference type="Proteomes" id="UP000002312"/>
    </source>
</evidence>
<proteinExistence type="predicted"/>
<name>A0A0H3E7T9_BIFBP</name>
<dbReference type="eggNOG" id="ENOG502ZBKQ">
    <property type="taxonomic scope" value="Bacteria"/>
</dbReference>
<dbReference type="Proteomes" id="UP000002312">
    <property type="component" value="Chromosome"/>
</dbReference>
<reference evidence="1 2" key="1">
    <citation type="journal article" date="2010" name="Proc. Natl. Acad. Sci. U.S.A.">
        <title>Genome analysis of Bifidobacterium bifidum PRL2010 reveals metabolic pathways for host-derived glycan foraging.</title>
        <authorList>
            <person name="Turroni F."/>
            <person name="Bottacini F."/>
            <person name="Foroni E."/>
            <person name="Mulder I."/>
            <person name="Kim J.H."/>
            <person name="Zomer A."/>
            <person name="Sanchez B."/>
            <person name="Bidossi A."/>
            <person name="Ferrarini A."/>
            <person name="Giubellini V."/>
            <person name="Delledonne M."/>
            <person name="Henrissat B."/>
            <person name="Coutinho P."/>
            <person name="Oggioni M."/>
            <person name="Fitzgerald G.F."/>
            <person name="Mills D."/>
            <person name="Margolles A."/>
            <person name="Kelly D."/>
            <person name="van Sinderen D."/>
            <person name="Ventura M."/>
        </authorList>
    </citation>
    <scope>NUCLEOTIDE SEQUENCE [LARGE SCALE GENOMIC DNA]</scope>
    <source>
        <strain evidence="1 2">PRL2010</strain>
    </source>
</reference>
<dbReference type="AlphaFoldDB" id="A0A0H3E7T9"/>
<accession>A0A0H3E7T9</accession>
<dbReference type="EMBL" id="CP001840">
    <property type="protein sequence ID" value="ADP35307.1"/>
    <property type="molecule type" value="Genomic_DNA"/>
</dbReference>